<comment type="caution">
    <text evidence="1">The sequence shown here is derived from an EMBL/GenBank/DDBJ whole genome shotgun (WGS) entry which is preliminary data.</text>
</comment>
<gene>
    <name evidence="1" type="primary">Necator_chrIV.g14491</name>
    <name evidence="1" type="ORF">RB195_001197</name>
</gene>
<dbReference type="Proteomes" id="UP001303046">
    <property type="component" value="Unassembled WGS sequence"/>
</dbReference>
<reference evidence="1 2" key="1">
    <citation type="submission" date="2023-08" db="EMBL/GenBank/DDBJ databases">
        <title>A Necator americanus chromosomal reference genome.</title>
        <authorList>
            <person name="Ilik V."/>
            <person name="Petrzelkova K.J."/>
            <person name="Pardy F."/>
            <person name="Fuh T."/>
            <person name="Niatou-Singa F.S."/>
            <person name="Gouil Q."/>
            <person name="Baker L."/>
            <person name="Ritchie M.E."/>
            <person name="Jex A.R."/>
            <person name="Gazzola D."/>
            <person name="Li H."/>
            <person name="Toshio Fujiwara R."/>
            <person name="Zhan B."/>
            <person name="Aroian R.V."/>
            <person name="Pafco B."/>
            <person name="Schwarz E.M."/>
        </authorList>
    </citation>
    <scope>NUCLEOTIDE SEQUENCE [LARGE SCALE GENOMIC DNA]</scope>
    <source>
        <strain evidence="1 2">Aroian</strain>
        <tissue evidence="1">Whole animal</tissue>
    </source>
</reference>
<evidence type="ECO:0000313" key="2">
    <source>
        <dbReference type="Proteomes" id="UP001303046"/>
    </source>
</evidence>
<proteinExistence type="predicted"/>
<organism evidence="1 2">
    <name type="scientific">Necator americanus</name>
    <name type="common">Human hookworm</name>
    <dbReference type="NCBI Taxonomy" id="51031"/>
    <lineage>
        <taxon>Eukaryota</taxon>
        <taxon>Metazoa</taxon>
        <taxon>Ecdysozoa</taxon>
        <taxon>Nematoda</taxon>
        <taxon>Chromadorea</taxon>
        <taxon>Rhabditida</taxon>
        <taxon>Rhabditina</taxon>
        <taxon>Rhabditomorpha</taxon>
        <taxon>Strongyloidea</taxon>
        <taxon>Ancylostomatidae</taxon>
        <taxon>Bunostominae</taxon>
        <taxon>Necator</taxon>
    </lineage>
</organism>
<accession>A0ABR1DD38</accession>
<name>A0ABR1DD38_NECAM</name>
<keyword evidence="2" id="KW-1185">Reference proteome</keyword>
<sequence length="160" mass="17788">MATTHMGEMRRHCGMLLPWQLTEVWNDARSATTSLTRKVDEGTPTLLHDIGESVSAVGNRIDTIPIVATYSPDGPTPRPAAFTGSGDDATQFSLWLRHLEDVMRLRAAVATSQQKADFLICYLEGVAREKVELSQQERCDFNAIVAHLKQAFERRSLSVC</sequence>
<protein>
    <submittedName>
        <fullName evidence="1">Uncharacterized protein</fullName>
    </submittedName>
</protein>
<dbReference type="EMBL" id="JAVFWL010000004">
    <property type="protein sequence ID" value="KAK6748423.1"/>
    <property type="molecule type" value="Genomic_DNA"/>
</dbReference>
<evidence type="ECO:0000313" key="1">
    <source>
        <dbReference type="EMBL" id="KAK6748423.1"/>
    </source>
</evidence>